<evidence type="ECO:0000313" key="3">
    <source>
        <dbReference type="EMBL" id="MBK1706802.1"/>
    </source>
</evidence>
<evidence type="ECO:0000259" key="2">
    <source>
        <dbReference type="Pfam" id="PF08448"/>
    </source>
</evidence>
<reference evidence="3" key="2">
    <citation type="journal article" date="2020" name="Microorganisms">
        <title>Osmotic Adaptation and Compatible Solute Biosynthesis of Phototrophic Bacteria as Revealed from Genome Analyses.</title>
        <authorList>
            <person name="Imhoff J.F."/>
            <person name="Rahn T."/>
            <person name="Kunzel S."/>
            <person name="Keller A."/>
            <person name="Neulinger S.C."/>
        </authorList>
    </citation>
    <scope>NUCLEOTIDE SEQUENCE</scope>
    <source>
        <strain evidence="3">DSM 11080</strain>
    </source>
</reference>
<dbReference type="Proteomes" id="UP001296776">
    <property type="component" value="Unassembled WGS sequence"/>
</dbReference>
<feature type="domain" description="PAS fold-4" evidence="2">
    <location>
        <begin position="11"/>
        <end position="76"/>
    </location>
</feature>
<accession>A0AAJ0U7U6</accession>
<sequence length="122" mass="13558">MAMDENSVPVDLIFVLEADGTIVDFYQAEGAALYVPAEVFLGKRPEDVLPAHIGQAFRETVERAWKEQRSISFLRSSRVRVSTSSSRRRRARSPSQIRAAISPRASSTTPNKAPSTGLRRAR</sequence>
<feature type="compositionally biased region" description="Polar residues" evidence="1">
    <location>
        <begin position="104"/>
        <end position="114"/>
    </location>
</feature>
<dbReference type="SUPFAM" id="SSF55785">
    <property type="entry name" value="PYP-like sensor domain (PAS domain)"/>
    <property type="match status" value="1"/>
</dbReference>
<evidence type="ECO:0000256" key="1">
    <source>
        <dbReference type="SAM" id="MobiDB-lite"/>
    </source>
</evidence>
<keyword evidence="4" id="KW-1185">Reference proteome</keyword>
<evidence type="ECO:0000313" key="4">
    <source>
        <dbReference type="Proteomes" id="UP001296776"/>
    </source>
</evidence>
<proteinExistence type="predicted"/>
<dbReference type="AlphaFoldDB" id="A0AAJ0U7U6"/>
<feature type="compositionally biased region" description="Low complexity" evidence="1">
    <location>
        <begin position="93"/>
        <end position="102"/>
    </location>
</feature>
<feature type="region of interest" description="Disordered" evidence="1">
    <location>
        <begin position="80"/>
        <end position="122"/>
    </location>
</feature>
<dbReference type="EMBL" id="NRSJ01000051">
    <property type="protein sequence ID" value="MBK1706802.1"/>
    <property type="molecule type" value="Genomic_DNA"/>
</dbReference>
<reference evidence="3" key="1">
    <citation type="submission" date="2017-08" db="EMBL/GenBank/DDBJ databases">
        <authorList>
            <person name="Imhoff J.F."/>
            <person name="Rahn T."/>
            <person name="Kuenzel S."/>
            <person name="Neulinger S.C."/>
        </authorList>
    </citation>
    <scope>NUCLEOTIDE SEQUENCE</scope>
    <source>
        <strain evidence="3">DSM 11080</strain>
    </source>
</reference>
<dbReference type="InterPro" id="IPR013656">
    <property type="entry name" value="PAS_4"/>
</dbReference>
<organism evidence="3 4">
    <name type="scientific">Halochromatium glycolicum</name>
    <dbReference type="NCBI Taxonomy" id="85075"/>
    <lineage>
        <taxon>Bacteria</taxon>
        <taxon>Pseudomonadati</taxon>
        <taxon>Pseudomonadota</taxon>
        <taxon>Gammaproteobacteria</taxon>
        <taxon>Chromatiales</taxon>
        <taxon>Chromatiaceae</taxon>
        <taxon>Halochromatium</taxon>
    </lineage>
</organism>
<dbReference type="Gene3D" id="3.30.450.20">
    <property type="entry name" value="PAS domain"/>
    <property type="match status" value="1"/>
</dbReference>
<dbReference type="Pfam" id="PF08448">
    <property type="entry name" value="PAS_4"/>
    <property type="match status" value="1"/>
</dbReference>
<comment type="caution">
    <text evidence="3">The sequence shown here is derived from an EMBL/GenBank/DDBJ whole genome shotgun (WGS) entry which is preliminary data.</text>
</comment>
<gene>
    <name evidence="3" type="ORF">CKO40_20230</name>
</gene>
<protein>
    <recommendedName>
        <fullName evidence="2">PAS fold-4 domain-containing protein</fullName>
    </recommendedName>
</protein>
<name>A0AAJ0U7U6_9GAMM</name>
<dbReference type="InterPro" id="IPR035965">
    <property type="entry name" value="PAS-like_dom_sf"/>
</dbReference>